<dbReference type="RefSeq" id="WP_003481112.1">
    <property type="nucleotide sequence ID" value="NZ_CM001477.1"/>
</dbReference>
<gene>
    <name evidence="1" type="ORF">HA1_06512</name>
</gene>
<sequence>MIFNSKETADKYFENVVNDLKNTKSSELIPSTQTYDYRGYRYVQKSRWPVTIVMEVPYLAKWSSRWGNYYASADKPTTDISGVTMGFSWRPSPGSTYSDIGSNPTKLTAHGAGYLDWYVLVSGVIRYYSERVTIDGSWGQP</sequence>
<accession>A0AAV3FD62</accession>
<dbReference type="EMBL" id="AFES01000017">
    <property type="protein sequence ID" value="EIA17474.1"/>
    <property type="molecule type" value="Genomic_DNA"/>
</dbReference>
<evidence type="ECO:0000313" key="2">
    <source>
        <dbReference type="Proteomes" id="UP000005358"/>
    </source>
</evidence>
<organism evidence="1 2">
    <name type="scientific">Clostridium perfringens F262</name>
    <dbReference type="NCBI Taxonomy" id="883064"/>
    <lineage>
        <taxon>Bacteria</taxon>
        <taxon>Bacillati</taxon>
        <taxon>Bacillota</taxon>
        <taxon>Clostridia</taxon>
        <taxon>Eubacteriales</taxon>
        <taxon>Clostridiaceae</taxon>
        <taxon>Clostridium</taxon>
    </lineage>
</organism>
<dbReference type="Proteomes" id="UP000005358">
    <property type="component" value="Chromosome"/>
</dbReference>
<comment type="caution">
    <text evidence="1">The sequence shown here is derived from an EMBL/GenBank/DDBJ whole genome shotgun (WGS) entry which is preliminary data.</text>
</comment>
<dbReference type="AlphaFoldDB" id="A0AAV3FD62"/>
<name>A0AAV3FD62_CLOPF</name>
<reference evidence="1 2" key="1">
    <citation type="journal article" date="2012" name="PLoS ONE">
        <title>Genome Sequencing and Analysis of a Type A Clostridium perfringens Isolate from a Case of Bovine Clostridial Abomasitis.</title>
        <authorList>
            <person name="Nowell V.J."/>
            <person name="Kropinski A.M."/>
            <person name="Songer J.G."/>
            <person name="Macinnes J.I."/>
            <person name="Parreira V.R."/>
            <person name="Prescott J.F."/>
        </authorList>
    </citation>
    <scope>NUCLEOTIDE SEQUENCE [LARGE SCALE GENOMIC DNA]</scope>
    <source>
        <strain evidence="1 2">F262</strain>
    </source>
</reference>
<proteinExistence type="predicted"/>
<evidence type="ECO:0000313" key="1">
    <source>
        <dbReference type="EMBL" id="EIA17474.1"/>
    </source>
</evidence>
<protein>
    <submittedName>
        <fullName evidence="1">Uncharacterized protein</fullName>
    </submittedName>
</protein>